<evidence type="ECO:0000313" key="2">
    <source>
        <dbReference type="EMBL" id="UOP05120.2"/>
    </source>
</evidence>
<dbReference type="Pfam" id="PF10722">
    <property type="entry name" value="YbjN"/>
    <property type="match status" value="1"/>
</dbReference>
<organism evidence="2 3">
    <name type="scientific">Conchiformibius kuhniae</name>
    <dbReference type="NCBI Taxonomy" id="211502"/>
    <lineage>
        <taxon>Bacteria</taxon>
        <taxon>Pseudomonadati</taxon>
        <taxon>Pseudomonadota</taxon>
        <taxon>Betaproteobacteria</taxon>
        <taxon>Neisseriales</taxon>
        <taxon>Neisseriaceae</taxon>
        <taxon>Conchiformibius</taxon>
    </lineage>
</organism>
<evidence type="ECO:0000256" key="1">
    <source>
        <dbReference type="SAM" id="SignalP"/>
    </source>
</evidence>
<gene>
    <name evidence="2" type="ORF">LVJ77_02250</name>
</gene>
<proteinExistence type="predicted"/>
<dbReference type="CDD" id="cd17511">
    <property type="entry name" value="YbjN_AmyR-like"/>
    <property type="match status" value="1"/>
</dbReference>
<dbReference type="InterPro" id="IPR019660">
    <property type="entry name" value="Put_sensory_transdc_reg_YbjN"/>
</dbReference>
<dbReference type="Proteomes" id="UP000831534">
    <property type="component" value="Chromosome"/>
</dbReference>
<accession>A0A8T9MTB3</accession>
<reference evidence="2" key="2">
    <citation type="submission" date="2024-09" db="EMBL/GenBank/DDBJ databases">
        <authorList>
            <person name="Veyrier F.J."/>
        </authorList>
    </citation>
    <scope>NUCLEOTIDE SEQUENCE</scope>
    <source>
        <strain evidence="2">17694</strain>
    </source>
</reference>
<keyword evidence="1" id="KW-0732">Signal</keyword>
<sequence>MKNLLTATLASVALAFSPSVMAADMVDAKNPKKIADLIDQWADDVQIKKDDKGDPLITFKYMDVNQIVAFYGCKQNKNCKSLQFISPWKNDGKQTLQTANRWNQSKRFVRMYLDKDNDVMMEMDVDLEVAVPTEYLRTVMKTWQVSLLAFAVDGAEK</sequence>
<dbReference type="KEGG" id="ckh:LVJ77_02250"/>
<keyword evidence="3" id="KW-1185">Reference proteome</keyword>
<feature type="signal peptide" evidence="1">
    <location>
        <begin position="1"/>
        <end position="22"/>
    </location>
</feature>
<name>A0A8T9MTB3_9NEIS</name>
<dbReference type="AlphaFoldDB" id="A0A8T9MTB3"/>
<protein>
    <submittedName>
        <fullName evidence="2">YbjN domain-containing protein</fullName>
    </submittedName>
</protein>
<reference evidence="2" key="1">
    <citation type="journal article" date="2022" name="Res Sq">
        <title>Evolution of multicellular longitudinally dividing oral cavity symbionts (Neisseriaceae).</title>
        <authorList>
            <person name="Nyongesa S."/>
            <person name="Weber P."/>
            <person name="Bernet E."/>
            <person name="Pullido F."/>
            <person name="Nieckarz M."/>
            <person name="Delaby M."/>
            <person name="Nieves C."/>
            <person name="Viehboeck T."/>
            <person name="Krause N."/>
            <person name="Rivera-Millot A."/>
            <person name="Nakamura A."/>
            <person name="Vischer N."/>
            <person name="VanNieuwenhze M."/>
            <person name="Brun Y."/>
            <person name="Cava F."/>
            <person name="Bulgheresi S."/>
            <person name="Veyrier F."/>
        </authorList>
    </citation>
    <scope>NUCLEOTIDE SEQUENCE</scope>
    <source>
        <strain evidence="2">17694</strain>
    </source>
</reference>
<dbReference type="EMBL" id="CP091521">
    <property type="protein sequence ID" value="UOP05120.2"/>
    <property type="molecule type" value="Genomic_DNA"/>
</dbReference>
<dbReference type="RefSeq" id="WP_027008802.1">
    <property type="nucleotide sequence ID" value="NZ_CP091521.1"/>
</dbReference>
<feature type="chain" id="PRO_5044798563" evidence="1">
    <location>
        <begin position="23"/>
        <end position="157"/>
    </location>
</feature>
<evidence type="ECO:0000313" key="3">
    <source>
        <dbReference type="Proteomes" id="UP000831534"/>
    </source>
</evidence>